<evidence type="ECO:0000313" key="2">
    <source>
        <dbReference type="Proteomes" id="UP000037035"/>
    </source>
</evidence>
<accession>A0A0L6VTW7</accession>
<dbReference type="VEuPathDB" id="FungiDB:VP01_11180g1"/>
<gene>
    <name evidence="1" type="ORF">VP01_11180g1</name>
</gene>
<sequence>GGGGTFDTDELKLSMKKLFKRPVNVKYDRNLPVYIHPTNCSPYFILSHATW</sequence>
<evidence type="ECO:0000313" key="1">
    <source>
        <dbReference type="EMBL" id="KNZ63650.1"/>
    </source>
</evidence>
<protein>
    <submittedName>
        <fullName evidence="1">Uncharacterized protein</fullName>
    </submittedName>
</protein>
<feature type="non-terminal residue" evidence="1">
    <location>
        <position position="1"/>
    </location>
</feature>
<keyword evidence="2" id="KW-1185">Reference proteome</keyword>
<dbReference type="Proteomes" id="UP000037035">
    <property type="component" value="Unassembled WGS sequence"/>
</dbReference>
<dbReference type="AlphaFoldDB" id="A0A0L6VTW7"/>
<organism evidence="1 2">
    <name type="scientific">Puccinia sorghi</name>
    <dbReference type="NCBI Taxonomy" id="27349"/>
    <lineage>
        <taxon>Eukaryota</taxon>
        <taxon>Fungi</taxon>
        <taxon>Dikarya</taxon>
        <taxon>Basidiomycota</taxon>
        <taxon>Pucciniomycotina</taxon>
        <taxon>Pucciniomycetes</taxon>
        <taxon>Pucciniales</taxon>
        <taxon>Pucciniaceae</taxon>
        <taxon>Puccinia</taxon>
    </lineage>
</organism>
<comment type="caution">
    <text evidence="1">The sequence shown here is derived from an EMBL/GenBank/DDBJ whole genome shotgun (WGS) entry which is preliminary data.</text>
</comment>
<name>A0A0L6VTW7_9BASI</name>
<dbReference type="EMBL" id="LAVV01001311">
    <property type="protein sequence ID" value="KNZ63650.1"/>
    <property type="molecule type" value="Genomic_DNA"/>
</dbReference>
<reference evidence="1 2" key="1">
    <citation type="submission" date="2015-08" db="EMBL/GenBank/DDBJ databases">
        <title>Next Generation Sequencing and Analysis of the Genome of Puccinia sorghi L Schw, the Causal Agent of Maize Common Rust.</title>
        <authorList>
            <person name="Rochi L."/>
            <person name="Burguener G."/>
            <person name="Darino M."/>
            <person name="Turjanski A."/>
            <person name="Kreff E."/>
            <person name="Dieguez M.J."/>
            <person name="Sacco F."/>
        </authorList>
    </citation>
    <scope>NUCLEOTIDE SEQUENCE [LARGE SCALE GENOMIC DNA]</scope>
    <source>
        <strain evidence="1 2">RO10H11247</strain>
    </source>
</reference>
<proteinExistence type="predicted"/>